<dbReference type="EMBL" id="CM055111">
    <property type="protein sequence ID" value="KAJ7520176.1"/>
    <property type="molecule type" value="Genomic_DNA"/>
</dbReference>
<evidence type="ECO:0000313" key="2">
    <source>
        <dbReference type="Proteomes" id="UP001162992"/>
    </source>
</evidence>
<dbReference type="Proteomes" id="UP001162992">
    <property type="component" value="Chromosome 20"/>
</dbReference>
<comment type="caution">
    <text evidence="1">The sequence shown here is derived from an EMBL/GenBank/DDBJ whole genome shotgun (WGS) entry which is preliminary data.</text>
</comment>
<keyword evidence="2" id="KW-1185">Reference proteome</keyword>
<reference evidence="2" key="1">
    <citation type="journal article" date="2024" name="Proc. Natl. Acad. Sci. U.S.A.">
        <title>Extraordinary preservation of gene collinearity over three hundred million years revealed in homosporous lycophytes.</title>
        <authorList>
            <person name="Li C."/>
            <person name="Wickell D."/>
            <person name="Kuo L.Y."/>
            <person name="Chen X."/>
            <person name="Nie B."/>
            <person name="Liao X."/>
            <person name="Peng D."/>
            <person name="Ji J."/>
            <person name="Jenkins J."/>
            <person name="Williams M."/>
            <person name="Shu S."/>
            <person name="Plott C."/>
            <person name="Barry K."/>
            <person name="Rajasekar S."/>
            <person name="Grimwood J."/>
            <person name="Han X."/>
            <person name="Sun S."/>
            <person name="Hou Z."/>
            <person name="He W."/>
            <person name="Dai G."/>
            <person name="Sun C."/>
            <person name="Schmutz J."/>
            <person name="Leebens-Mack J.H."/>
            <person name="Li F.W."/>
            <person name="Wang L."/>
        </authorList>
    </citation>
    <scope>NUCLEOTIDE SEQUENCE [LARGE SCALE GENOMIC DNA]</scope>
    <source>
        <strain evidence="2">cv. PW_Plant_1</strain>
    </source>
</reference>
<name>A0ACC2ARL5_DIPCM</name>
<evidence type="ECO:0000313" key="1">
    <source>
        <dbReference type="EMBL" id="KAJ7520176.1"/>
    </source>
</evidence>
<gene>
    <name evidence="1" type="ORF">O6H91_20G070800</name>
</gene>
<organism evidence="1 2">
    <name type="scientific">Diphasiastrum complanatum</name>
    <name type="common">Issler's clubmoss</name>
    <name type="synonym">Lycopodium complanatum</name>
    <dbReference type="NCBI Taxonomy" id="34168"/>
    <lineage>
        <taxon>Eukaryota</taxon>
        <taxon>Viridiplantae</taxon>
        <taxon>Streptophyta</taxon>
        <taxon>Embryophyta</taxon>
        <taxon>Tracheophyta</taxon>
        <taxon>Lycopodiopsida</taxon>
        <taxon>Lycopodiales</taxon>
        <taxon>Lycopodiaceae</taxon>
        <taxon>Lycopodioideae</taxon>
        <taxon>Diphasiastrum</taxon>
    </lineage>
</organism>
<accession>A0ACC2ARL5</accession>
<protein>
    <submittedName>
        <fullName evidence="1">Uncharacterized protein</fullName>
    </submittedName>
</protein>
<sequence>MIDILLRCWWLWTASRTAKIDMFLVHWSLLKTILHATEFVRCRTNKFVSYYLQNLFAEVWCLVCWEGPSYCYRSSIALWNCQPDQFYTSVRWRAIAVG</sequence>
<proteinExistence type="predicted"/>